<dbReference type="RefSeq" id="WP_092681158.1">
    <property type="nucleotide sequence ID" value="NZ_FNMZ01000003.1"/>
</dbReference>
<dbReference type="STRING" id="356660.SAMN05444336_10347"/>
<dbReference type="Pfam" id="PF00582">
    <property type="entry name" value="Usp"/>
    <property type="match status" value="2"/>
</dbReference>
<dbReference type="InterPro" id="IPR006016">
    <property type="entry name" value="UspA"/>
</dbReference>
<gene>
    <name evidence="3" type="ORF">SAMN05444336_10347</name>
</gene>
<dbReference type="Proteomes" id="UP000199118">
    <property type="component" value="Unassembled WGS sequence"/>
</dbReference>
<feature type="domain" description="UspA" evidence="2">
    <location>
        <begin position="3"/>
        <end position="147"/>
    </location>
</feature>
<dbReference type="Gene3D" id="3.40.50.12370">
    <property type="match status" value="1"/>
</dbReference>
<sequence length="279" mass="29616">MAIRNILLSYNGLPGSDEALALAGLLARRFDAHVTGLLSYGPSRSVAALGPWITPHMLDAALEAETARRADVARSFAEASRKLAADRPAKVHFMELGGHADGSLMEAARVYDMVVLAACESSTADTAHLAVNADVVALRSGKPVLIAPRGVTLETLPRKALVAWDGGRAAARALSEAMPLLEAQGQALVCAIGDDRRAVRHEGRDVVAQLARHGVQTEWRHMPRDARSIGRTLLDVAAANDCGLLVMGAYEHSKFSEDLVGGVTRTVLDDSPIPVLMAH</sequence>
<comment type="similarity">
    <text evidence="1">Belongs to the universal stress protein A family.</text>
</comment>
<dbReference type="OrthoDB" id="9804721at2"/>
<keyword evidence="4" id="KW-1185">Reference proteome</keyword>
<dbReference type="PRINTS" id="PR01438">
    <property type="entry name" value="UNVRSLSTRESS"/>
</dbReference>
<organism evidence="3 4">
    <name type="scientific">Albimonas donghaensis</name>
    <dbReference type="NCBI Taxonomy" id="356660"/>
    <lineage>
        <taxon>Bacteria</taxon>
        <taxon>Pseudomonadati</taxon>
        <taxon>Pseudomonadota</taxon>
        <taxon>Alphaproteobacteria</taxon>
        <taxon>Rhodobacterales</taxon>
        <taxon>Paracoccaceae</taxon>
        <taxon>Albimonas</taxon>
    </lineage>
</organism>
<evidence type="ECO:0000313" key="4">
    <source>
        <dbReference type="Proteomes" id="UP000199118"/>
    </source>
</evidence>
<dbReference type="PANTHER" id="PTHR46268">
    <property type="entry name" value="STRESS RESPONSE PROTEIN NHAX"/>
    <property type="match status" value="1"/>
</dbReference>
<dbReference type="CDD" id="cd00293">
    <property type="entry name" value="USP-like"/>
    <property type="match status" value="1"/>
</dbReference>
<dbReference type="SUPFAM" id="SSF52402">
    <property type="entry name" value="Adenine nucleotide alpha hydrolases-like"/>
    <property type="match status" value="2"/>
</dbReference>
<dbReference type="PANTHER" id="PTHR46268:SF15">
    <property type="entry name" value="UNIVERSAL STRESS PROTEIN HP_0031"/>
    <property type="match status" value="1"/>
</dbReference>
<protein>
    <submittedName>
        <fullName evidence="3">Universal stress protein family protein</fullName>
    </submittedName>
</protein>
<dbReference type="AlphaFoldDB" id="A0A1H2Y987"/>
<evidence type="ECO:0000259" key="2">
    <source>
        <dbReference type="Pfam" id="PF00582"/>
    </source>
</evidence>
<evidence type="ECO:0000313" key="3">
    <source>
        <dbReference type="EMBL" id="SDX01611.1"/>
    </source>
</evidence>
<proteinExistence type="inferred from homology"/>
<accession>A0A1H2Y987</accession>
<evidence type="ECO:0000256" key="1">
    <source>
        <dbReference type="ARBA" id="ARBA00008791"/>
    </source>
</evidence>
<dbReference type="EMBL" id="FNMZ01000003">
    <property type="protein sequence ID" value="SDX01611.1"/>
    <property type="molecule type" value="Genomic_DNA"/>
</dbReference>
<reference evidence="3 4" key="1">
    <citation type="submission" date="2016-10" db="EMBL/GenBank/DDBJ databases">
        <authorList>
            <person name="de Groot N.N."/>
        </authorList>
    </citation>
    <scope>NUCLEOTIDE SEQUENCE [LARGE SCALE GENOMIC DNA]</scope>
    <source>
        <strain evidence="3 4">DSM 17890</strain>
    </source>
</reference>
<dbReference type="InterPro" id="IPR006015">
    <property type="entry name" value="Universal_stress_UspA"/>
</dbReference>
<name>A0A1H2Y987_9RHOB</name>
<feature type="domain" description="UspA" evidence="2">
    <location>
        <begin position="159"/>
        <end position="278"/>
    </location>
</feature>